<dbReference type="OrthoDB" id="7822595at2"/>
<dbReference type="GO" id="GO:0055085">
    <property type="term" value="P:transmembrane transport"/>
    <property type="evidence" value="ECO:0007669"/>
    <property type="project" value="InterPro"/>
</dbReference>
<organism evidence="5 6">
    <name type="scientific">Pacificibacter maritimus</name>
    <dbReference type="NCBI Taxonomy" id="762213"/>
    <lineage>
        <taxon>Bacteria</taxon>
        <taxon>Pseudomonadati</taxon>
        <taxon>Pseudomonadota</taxon>
        <taxon>Alphaproteobacteria</taxon>
        <taxon>Rhodobacterales</taxon>
        <taxon>Roseobacteraceae</taxon>
        <taxon>Pacificibacter</taxon>
    </lineage>
</organism>
<evidence type="ECO:0000256" key="2">
    <source>
        <dbReference type="ARBA" id="ARBA00022729"/>
    </source>
</evidence>
<dbReference type="PANTHER" id="PTHR33376:SF15">
    <property type="entry name" value="BLL6794 PROTEIN"/>
    <property type="match status" value="1"/>
</dbReference>
<comment type="caution">
    <text evidence="5">The sequence shown here is derived from an EMBL/GenBank/DDBJ whole genome shotgun (WGS) entry which is preliminary data.</text>
</comment>
<dbReference type="PANTHER" id="PTHR33376">
    <property type="match status" value="1"/>
</dbReference>
<proteinExistence type="predicted"/>
<gene>
    <name evidence="5" type="ORF">EDD53_1275</name>
</gene>
<dbReference type="RefSeq" id="WP_123792276.1">
    <property type="nucleotide sequence ID" value="NZ_RKQK01000001.1"/>
</dbReference>
<dbReference type="AlphaFoldDB" id="A0A3N4UND5"/>
<dbReference type="CDD" id="cd13665">
    <property type="entry name" value="PBP2_TRAP_Dctp3_4"/>
    <property type="match status" value="1"/>
</dbReference>
<dbReference type="Gene3D" id="3.40.190.170">
    <property type="entry name" value="Bacterial extracellular solute-binding protein, family 7"/>
    <property type="match status" value="1"/>
</dbReference>
<dbReference type="InterPro" id="IPR038404">
    <property type="entry name" value="TRAP_DctP_sf"/>
</dbReference>
<dbReference type="InterPro" id="IPR018389">
    <property type="entry name" value="DctP_fam"/>
</dbReference>
<keyword evidence="2 4" id="KW-0732">Signal</keyword>
<evidence type="ECO:0000256" key="1">
    <source>
        <dbReference type="ARBA" id="ARBA00004418"/>
    </source>
</evidence>
<reference evidence="5 6" key="1">
    <citation type="submission" date="2018-11" db="EMBL/GenBank/DDBJ databases">
        <title>Genomic Encyclopedia of Type Strains, Phase IV (KMG-IV): sequencing the most valuable type-strain genomes for metagenomic binning, comparative biology and taxonomic classification.</title>
        <authorList>
            <person name="Goeker M."/>
        </authorList>
    </citation>
    <scope>NUCLEOTIDE SEQUENCE [LARGE SCALE GENOMIC DNA]</scope>
    <source>
        <strain evidence="5 6">DSM 104731</strain>
    </source>
</reference>
<evidence type="ECO:0000313" key="6">
    <source>
        <dbReference type="Proteomes" id="UP000269689"/>
    </source>
</evidence>
<feature type="signal peptide" evidence="4">
    <location>
        <begin position="1"/>
        <end position="23"/>
    </location>
</feature>
<comment type="subcellular location">
    <subcellularLocation>
        <location evidence="1">Periplasm</location>
    </subcellularLocation>
</comment>
<dbReference type="GO" id="GO:0042597">
    <property type="term" value="C:periplasmic space"/>
    <property type="evidence" value="ECO:0007669"/>
    <property type="project" value="UniProtKB-SubCell"/>
</dbReference>
<dbReference type="NCBIfam" id="NF037995">
    <property type="entry name" value="TRAP_S1"/>
    <property type="match status" value="1"/>
</dbReference>
<evidence type="ECO:0000256" key="4">
    <source>
        <dbReference type="SAM" id="SignalP"/>
    </source>
</evidence>
<dbReference type="Proteomes" id="UP000269689">
    <property type="component" value="Unassembled WGS sequence"/>
</dbReference>
<sequence>MRKNLTALCLAAATALTPLATSAERLVFGTGNVVIHPLNERIMTPWAERVNAEANGAVDINVRHGQMLVNGGNYVDRVQDDVVQIAFGMLVFNPGRFPRSLVSTVPFIEGSAEASSLAYCNLYEAGAFDDELDDFQPLMFVPFPQSSAHTNGGPLTTMSDLDGKKIMVGSPIASEIVSAYGGAPLSIILPEQYQALQRSTADGNFMTFTAFPAFNLDEVTSDHLLVPLGGATGMVFMDRERFDALSDEAKTALGADSVCERSREAGAEVDLWEAESMAYVKAQGHTVNEIDPEEFAAMRDNLGERIFKTFADRAPDGENLLAEWIDAIDAARREIGEIE</sequence>
<keyword evidence="3" id="KW-0574">Periplasm</keyword>
<dbReference type="Pfam" id="PF03480">
    <property type="entry name" value="DctP"/>
    <property type="match status" value="1"/>
</dbReference>
<protein>
    <submittedName>
        <fullName evidence="5">TRAP-type C4-dicarboxylate transport system substrate-binding protein</fullName>
    </submittedName>
</protein>
<evidence type="ECO:0000313" key="5">
    <source>
        <dbReference type="EMBL" id="RPE72132.1"/>
    </source>
</evidence>
<keyword evidence="6" id="KW-1185">Reference proteome</keyword>
<name>A0A3N4UND5_9RHOB</name>
<evidence type="ECO:0000256" key="3">
    <source>
        <dbReference type="ARBA" id="ARBA00022764"/>
    </source>
</evidence>
<accession>A0A3N4UND5</accession>
<feature type="chain" id="PRO_5017987234" evidence="4">
    <location>
        <begin position="24"/>
        <end position="339"/>
    </location>
</feature>
<dbReference type="EMBL" id="RKQK01000001">
    <property type="protein sequence ID" value="RPE72132.1"/>
    <property type="molecule type" value="Genomic_DNA"/>
</dbReference>